<sequence>MSPVDAIIVVAVVAAFVACIRYLGKSQKNGCSECGGSCSAHGKGDCTAAKRMLADADRALARAKSCDCQR</sequence>
<feature type="transmembrane region" description="Helical" evidence="1">
    <location>
        <begin position="6"/>
        <end position="23"/>
    </location>
</feature>
<keyword evidence="1" id="KW-0812">Transmembrane</keyword>
<dbReference type="RefSeq" id="WP_349182788.1">
    <property type="nucleotide sequence ID" value="NZ_JBBNGS010000013.1"/>
</dbReference>
<name>A0ABV1IGY5_9ACTN</name>
<dbReference type="Proteomes" id="UP001478817">
    <property type="component" value="Unassembled WGS sequence"/>
</dbReference>
<evidence type="ECO:0000313" key="3">
    <source>
        <dbReference type="Proteomes" id="UP001478817"/>
    </source>
</evidence>
<keyword evidence="3" id="KW-1185">Reference proteome</keyword>
<comment type="caution">
    <text evidence="2">The sequence shown here is derived from an EMBL/GenBank/DDBJ whole genome shotgun (WGS) entry which is preliminary data.</text>
</comment>
<accession>A0ABV1IGY5</accession>
<evidence type="ECO:0000313" key="2">
    <source>
        <dbReference type="EMBL" id="MEQ2638159.1"/>
    </source>
</evidence>
<keyword evidence="1" id="KW-0472">Membrane</keyword>
<keyword evidence="1" id="KW-1133">Transmembrane helix</keyword>
<organism evidence="2 3">
    <name type="scientific">Paratractidigestivibacter faecalis</name>
    <dbReference type="NCBI Taxonomy" id="2292441"/>
    <lineage>
        <taxon>Bacteria</taxon>
        <taxon>Bacillati</taxon>
        <taxon>Actinomycetota</taxon>
        <taxon>Coriobacteriia</taxon>
        <taxon>Coriobacteriales</taxon>
        <taxon>Atopobiaceae</taxon>
        <taxon>Paratractidigestivibacter</taxon>
    </lineage>
</organism>
<evidence type="ECO:0000256" key="1">
    <source>
        <dbReference type="SAM" id="Phobius"/>
    </source>
</evidence>
<dbReference type="Pfam" id="PF12669">
    <property type="entry name" value="FeoB_associated"/>
    <property type="match status" value="1"/>
</dbReference>
<dbReference type="EMBL" id="JBBNGS010000013">
    <property type="protein sequence ID" value="MEQ2638159.1"/>
    <property type="molecule type" value="Genomic_DNA"/>
</dbReference>
<protein>
    <submittedName>
        <fullName evidence="2">FeoB-associated Cys-rich membrane protein</fullName>
    </submittedName>
</protein>
<proteinExistence type="predicted"/>
<reference evidence="2 3" key="1">
    <citation type="submission" date="2024-04" db="EMBL/GenBank/DDBJ databases">
        <title>Human intestinal bacterial collection.</title>
        <authorList>
            <person name="Pauvert C."/>
            <person name="Hitch T.C.A."/>
            <person name="Clavel T."/>
        </authorList>
    </citation>
    <scope>NUCLEOTIDE SEQUENCE [LARGE SCALE GENOMIC DNA]</scope>
    <source>
        <strain evidence="2 3">CLA-AA-H197</strain>
    </source>
</reference>
<gene>
    <name evidence="2" type="ORF">AAAT05_07385</name>
</gene>